<reference evidence="2 3" key="1">
    <citation type="submission" date="2008-07" db="EMBL/GenBank/DDBJ databases">
        <authorList>
            <person name="El-Sayed N."/>
            <person name="Caler E."/>
            <person name="Inman J."/>
            <person name="Amedeo P."/>
            <person name="Hass B."/>
            <person name="Wortman J."/>
        </authorList>
    </citation>
    <scope>NUCLEOTIDE SEQUENCE [LARGE SCALE GENOMIC DNA]</scope>
    <source>
        <strain evidence="3">ATCC 50983 / TXsc</strain>
    </source>
</reference>
<sequence length="215" mass="22895">MPTAMIIKTIYYDKNASQSQHGCCCCCDCSLMRLSATVQHSVALYHSVSTELKCSGVGPRTPICDTLVVVATLISLEYRWSLLSVACEPSEEQRSVSLGRLGGGGSESSSQVGPPCGDNRVRTRGSSVEHTTFVDLIPLDDGISSSSISCNLDSPASGNSTCSTTRFGNLLRRSSNASRAQCSPPAVLVLPLASRDTTEYFNFIDSKEPFHQGGS</sequence>
<evidence type="ECO:0000313" key="3">
    <source>
        <dbReference type="Proteomes" id="UP000007800"/>
    </source>
</evidence>
<protein>
    <submittedName>
        <fullName evidence="2">Uncharacterized protein</fullName>
    </submittedName>
</protein>
<dbReference type="RefSeq" id="XP_002768230.1">
    <property type="nucleotide sequence ID" value="XM_002768184.1"/>
</dbReference>
<dbReference type="Proteomes" id="UP000007800">
    <property type="component" value="Unassembled WGS sequence"/>
</dbReference>
<accession>C5LR63</accession>
<gene>
    <name evidence="2" type="ORF">Pmar_PMAR003019</name>
</gene>
<dbReference type="AlphaFoldDB" id="C5LR63"/>
<dbReference type="EMBL" id="GG684654">
    <property type="protein sequence ID" value="EER00948.1"/>
    <property type="molecule type" value="Genomic_DNA"/>
</dbReference>
<evidence type="ECO:0000313" key="2">
    <source>
        <dbReference type="EMBL" id="EER00948.1"/>
    </source>
</evidence>
<dbReference type="GeneID" id="9057272"/>
<feature type="region of interest" description="Disordered" evidence="1">
    <location>
        <begin position="96"/>
        <end position="123"/>
    </location>
</feature>
<keyword evidence="3" id="KW-1185">Reference proteome</keyword>
<evidence type="ECO:0000256" key="1">
    <source>
        <dbReference type="SAM" id="MobiDB-lite"/>
    </source>
</evidence>
<proteinExistence type="predicted"/>
<dbReference type="InParanoid" id="C5LR63"/>
<name>C5LR63_PERM5</name>
<organism evidence="3">
    <name type="scientific">Perkinsus marinus (strain ATCC 50983 / TXsc)</name>
    <dbReference type="NCBI Taxonomy" id="423536"/>
    <lineage>
        <taxon>Eukaryota</taxon>
        <taxon>Sar</taxon>
        <taxon>Alveolata</taxon>
        <taxon>Perkinsozoa</taxon>
        <taxon>Perkinsea</taxon>
        <taxon>Perkinsida</taxon>
        <taxon>Perkinsidae</taxon>
        <taxon>Perkinsus</taxon>
    </lineage>
</organism>